<dbReference type="GO" id="GO:0005829">
    <property type="term" value="C:cytosol"/>
    <property type="evidence" value="ECO:0007669"/>
    <property type="project" value="TreeGrafter"/>
</dbReference>
<dbReference type="Gene3D" id="3.30.980.20">
    <property type="entry name" value="Putative mannosyl-3-phosphoglycerate phosphatase, domain 2"/>
    <property type="match status" value="1"/>
</dbReference>
<evidence type="ECO:0000256" key="1">
    <source>
        <dbReference type="ARBA" id="ARBA00022723"/>
    </source>
</evidence>
<dbReference type="Pfam" id="PF08282">
    <property type="entry name" value="Hydrolase_3"/>
    <property type="match status" value="2"/>
</dbReference>
<reference evidence="5" key="1">
    <citation type="journal article" date="2019" name="J. Bacteriol.">
        <title>A Mutagenic Screen Identifies a TonB-Dependent Receptor Required for the Lanthanide Metal Switch in the Type I Methanotroph 'Methylotuvimicrobium buryatense' 5GB1C.</title>
        <authorList>
            <person name="Groom J.D."/>
            <person name="Ford S.M."/>
            <person name="Pesesky M.W."/>
            <person name="Lidstrom M.E."/>
        </authorList>
    </citation>
    <scope>NUCLEOTIDE SEQUENCE [LARGE SCALE GENOMIC DNA]</scope>
    <source>
        <strain evidence="5">5GB1C</strain>
    </source>
</reference>
<dbReference type="STRING" id="675511.GCA_000341735_04209"/>
<dbReference type="NCBIfam" id="TIGR01486">
    <property type="entry name" value="HAD-SF-IIB-MPGP"/>
    <property type="match status" value="1"/>
</dbReference>
<keyword evidence="5" id="KW-1185">Reference proteome</keyword>
<proteinExistence type="predicted"/>
<dbReference type="GO" id="GO:0000287">
    <property type="term" value="F:magnesium ion binding"/>
    <property type="evidence" value="ECO:0007669"/>
    <property type="project" value="TreeGrafter"/>
</dbReference>
<name>A0A4P9UQA3_METBY</name>
<evidence type="ECO:0000256" key="3">
    <source>
        <dbReference type="ARBA" id="ARBA00022842"/>
    </source>
</evidence>
<dbReference type="GO" id="GO:0050531">
    <property type="term" value="F:mannosyl-3-phosphoglycerate phosphatase activity"/>
    <property type="evidence" value="ECO:0007669"/>
    <property type="project" value="InterPro"/>
</dbReference>
<evidence type="ECO:0000313" key="5">
    <source>
        <dbReference type="Proteomes" id="UP000305881"/>
    </source>
</evidence>
<dbReference type="InterPro" id="IPR036412">
    <property type="entry name" value="HAD-like_sf"/>
</dbReference>
<dbReference type="NCBIfam" id="TIGR01484">
    <property type="entry name" value="HAD-SF-IIB"/>
    <property type="match status" value="1"/>
</dbReference>
<dbReference type="PANTHER" id="PTHR10000">
    <property type="entry name" value="PHOSPHOSERINE PHOSPHATASE"/>
    <property type="match status" value="1"/>
</dbReference>
<dbReference type="SUPFAM" id="SSF56784">
    <property type="entry name" value="HAD-like"/>
    <property type="match status" value="1"/>
</dbReference>
<keyword evidence="1" id="KW-0479">Metal-binding</keyword>
<protein>
    <submittedName>
        <fullName evidence="4">HAD-IIB family hydrolase</fullName>
    </submittedName>
</protein>
<dbReference type="PANTHER" id="PTHR10000:SF8">
    <property type="entry name" value="HAD SUPERFAMILY HYDROLASE-LIKE, TYPE 3"/>
    <property type="match status" value="1"/>
</dbReference>
<dbReference type="EMBL" id="CP035467">
    <property type="protein sequence ID" value="QCW83609.1"/>
    <property type="molecule type" value="Genomic_DNA"/>
</dbReference>
<dbReference type="InterPro" id="IPR006381">
    <property type="entry name" value="HAD-SF-IIB-MPGP"/>
</dbReference>
<dbReference type="GO" id="GO:0051479">
    <property type="term" value="P:mannosylglycerate biosynthetic process"/>
    <property type="evidence" value="ECO:0007669"/>
    <property type="project" value="InterPro"/>
</dbReference>
<evidence type="ECO:0000256" key="2">
    <source>
        <dbReference type="ARBA" id="ARBA00022801"/>
    </source>
</evidence>
<accession>A0A4P9UQA3</accession>
<keyword evidence="3" id="KW-0460">Magnesium</keyword>
<dbReference type="Gene3D" id="3.40.50.1000">
    <property type="entry name" value="HAD superfamily/HAD-like"/>
    <property type="match status" value="1"/>
</dbReference>
<dbReference type="Proteomes" id="UP000305881">
    <property type="component" value="Chromosome"/>
</dbReference>
<dbReference type="RefSeq" id="WP_017842582.1">
    <property type="nucleotide sequence ID" value="NZ_CP035467.1"/>
</dbReference>
<dbReference type="OrthoDB" id="193379at2"/>
<organism evidence="4 5">
    <name type="scientific">Methylotuvimicrobium buryatense</name>
    <name type="common">Methylomicrobium buryatense</name>
    <dbReference type="NCBI Taxonomy" id="95641"/>
    <lineage>
        <taxon>Bacteria</taxon>
        <taxon>Pseudomonadati</taxon>
        <taxon>Pseudomonadota</taxon>
        <taxon>Gammaproteobacteria</taxon>
        <taxon>Methylococcales</taxon>
        <taxon>Methylococcaceae</taxon>
        <taxon>Methylotuvimicrobium</taxon>
    </lineage>
</organism>
<sequence length="274" mass="30267">MYPYLIFTDLDGTLLGHDSYSFAPSKGVLARIAAHKIPLILNSSKTLPEILDIRIALHNNDPFVVENGAAIYIPANFFSDYTSPLTQVRLGPDYDEILAVLQRLKAEHHFPFTGFSDLSLEAVSNLTGLALTKAAMAKQRTGSEPLLWQGGNAELALFEKALAENGLKLLKGGRFFHAQGQDTDKAKAMHQLIKLYHRKHDTDFTSIALGDSQNDRAMLEQADLAAVIRKKSGTSLAVNKPDAEVIYTQHQAPEGWREAMEAIFKRIDGGTDYE</sequence>
<dbReference type="KEGG" id="mbur:EQU24_16210"/>
<dbReference type="InterPro" id="IPR006379">
    <property type="entry name" value="HAD-SF_hydro_IIB"/>
</dbReference>
<dbReference type="SFLD" id="SFLDG01142">
    <property type="entry name" value="C2.B.2:_Mannosyl-3-phosphoglyc"/>
    <property type="match status" value="1"/>
</dbReference>
<dbReference type="InterPro" id="IPR023214">
    <property type="entry name" value="HAD_sf"/>
</dbReference>
<keyword evidence="2 4" id="KW-0378">Hydrolase</keyword>
<gene>
    <name evidence="4" type="ORF">EQU24_16210</name>
</gene>
<dbReference type="SFLD" id="SFLDG01140">
    <property type="entry name" value="C2.B:_Phosphomannomutase_and_P"/>
    <property type="match status" value="1"/>
</dbReference>
<dbReference type="AlphaFoldDB" id="A0A4P9UQA3"/>
<evidence type="ECO:0000313" key="4">
    <source>
        <dbReference type="EMBL" id="QCW83609.1"/>
    </source>
</evidence>
<dbReference type="SFLD" id="SFLDS00003">
    <property type="entry name" value="Haloacid_Dehalogenase"/>
    <property type="match status" value="1"/>
</dbReference>